<organism evidence="1">
    <name type="scientific">uncultured Alphaproteobacteria bacterium</name>
    <dbReference type="NCBI Taxonomy" id="91750"/>
    <lineage>
        <taxon>Bacteria</taxon>
        <taxon>Pseudomonadati</taxon>
        <taxon>Pseudomonadota</taxon>
        <taxon>Alphaproteobacteria</taxon>
        <taxon>environmental samples</taxon>
    </lineage>
</organism>
<sequence>MLTPEHRLAVFQAKLSSVKTLLKKINRRVELAAQNTFPEDAERQANYIGGCLMDIEEAVQTLSDLINTAKIYPAFVKENKMTQNDIEIQAPVAIRLVPAGTAEELGCTTARYDVSVTVAASGKRIGYLTVAPKPVFGGGISCFCAELSDEDGNLGNASMLEAADITEAAVAMLSFKLFD</sequence>
<protein>
    <submittedName>
        <fullName evidence="1">Uncharacterized protein</fullName>
    </submittedName>
</protein>
<dbReference type="AlphaFoldDB" id="A0A6G8F2G8"/>
<name>A0A6G8F2G8_9PROT</name>
<evidence type="ECO:0000313" key="1">
    <source>
        <dbReference type="EMBL" id="QIM10489.1"/>
    </source>
</evidence>
<dbReference type="EMBL" id="MN990730">
    <property type="protein sequence ID" value="QIM10489.1"/>
    <property type="molecule type" value="Genomic_DNA"/>
</dbReference>
<proteinExistence type="predicted"/>
<reference evidence="1" key="1">
    <citation type="journal article" date="2020" name="J. ISSAAS">
        <title>Lactobacilli and other gastrointestinal microbiota of Peromyscus leucopus, reservoir host for agents of Lyme disease and other zoonoses in North America.</title>
        <authorList>
            <person name="Milovic A."/>
            <person name="Bassam K."/>
            <person name="Shao H."/>
            <person name="Chatzistamou I."/>
            <person name="Tufts D.M."/>
            <person name="Diuk-Wasser M."/>
            <person name="Barbour A.G."/>
        </authorList>
    </citation>
    <scope>NUCLEOTIDE SEQUENCE</scope>
    <source>
        <strain evidence="1">LL90</strain>
    </source>
</reference>
<gene>
    <name evidence="1" type="ORF">PlAlph_3810</name>
</gene>
<accession>A0A6G8F2G8</accession>